<evidence type="ECO:0000313" key="2">
    <source>
        <dbReference type="EMBL" id="QFG03158.1"/>
    </source>
</evidence>
<evidence type="ECO:0000313" key="3">
    <source>
        <dbReference type="Proteomes" id="UP000326331"/>
    </source>
</evidence>
<dbReference type="SUPFAM" id="SSF56266">
    <property type="entry name" value="DmpA/ArgJ-like"/>
    <property type="match status" value="1"/>
</dbReference>
<comment type="similarity">
    <text evidence="1">Belongs to the peptidase S58 family.</text>
</comment>
<organism evidence="2 3">
    <name type="scientific">Tepidiforma bonchosmolovskayae</name>
    <dbReference type="NCBI Taxonomy" id="2601677"/>
    <lineage>
        <taxon>Bacteria</taxon>
        <taxon>Bacillati</taxon>
        <taxon>Chloroflexota</taxon>
        <taxon>Tepidiformia</taxon>
        <taxon>Tepidiformales</taxon>
        <taxon>Tepidiformaceae</taxon>
        <taxon>Tepidiforma</taxon>
    </lineage>
</organism>
<gene>
    <name evidence="2" type="ORF">Tbon_07570</name>
</gene>
<dbReference type="Pfam" id="PF03576">
    <property type="entry name" value="Peptidase_S58"/>
    <property type="match status" value="1"/>
</dbReference>
<dbReference type="RefSeq" id="WP_158067073.1">
    <property type="nucleotide sequence ID" value="NZ_CP042829.1"/>
</dbReference>
<evidence type="ECO:0000256" key="1">
    <source>
        <dbReference type="ARBA" id="ARBA00007068"/>
    </source>
</evidence>
<dbReference type="InterPro" id="IPR016117">
    <property type="entry name" value="ArgJ-like_dom_sf"/>
</dbReference>
<dbReference type="Gene3D" id="3.60.70.12">
    <property type="entry name" value="L-amino peptidase D-ALA esterase/amidase"/>
    <property type="match status" value="1"/>
</dbReference>
<dbReference type="PANTHER" id="PTHR36512">
    <property type="entry name" value="D-AMINOPEPTIDASE"/>
    <property type="match status" value="1"/>
</dbReference>
<proteinExistence type="inferred from homology"/>
<dbReference type="PANTHER" id="PTHR36512:SF3">
    <property type="entry name" value="BLR5678 PROTEIN"/>
    <property type="match status" value="1"/>
</dbReference>
<keyword evidence="3" id="KW-1185">Reference proteome</keyword>
<sequence length="353" mass="35415">MSAWRHGPRNAITDVPGIRVGHYTDRRAATGCTVILCAGAHAAAVDARGGAPGTRETDVLGLANLVRTCHAVVFAGGSAFGLAAAEGVMRWCAEHDIGVATTKRKVPIVSAAVLYDLALGDPHAFPGPQEGYLAAVRARRGAVAEGSVGAGTGATVAKLLGPERALKGGVGTASLVGPRGFVVGALAVTNAVGAVFDPATGECVAGPRGEAPGEFLSVPAALERRTAAMDALLQQPGAAPAVPAPPEPAGTLENTTLICVATSARLEPHELQRLAVHAHDGFARCVVPAHTRGDGDIAFALSMGETPAAPDDLLLLGALAAAAVETAVLRSVQLARGLKGVPAAADWRPGADG</sequence>
<accession>A0ABX6C273</accession>
<protein>
    <submittedName>
        <fullName evidence="2">P1 family peptidase</fullName>
    </submittedName>
</protein>
<reference evidence="2 3" key="1">
    <citation type="submission" date="2019-08" db="EMBL/GenBank/DDBJ databases">
        <authorList>
            <person name="Toschakov S.V."/>
        </authorList>
    </citation>
    <scope>NUCLEOTIDE SEQUENCE [LARGE SCALE GENOMIC DNA]</scope>
    <source>
        <strain evidence="2 3">3753O</strain>
    </source>
</reference>
<dbReference type="CDD" id="cd02252">
    <property type="entry name" value="nylC_like"/>
    <property type="match status" value="1"/>
</dbReference>
<dbReference type="EMBL" id="CP042829">
    <property type="protein sequence ID" value="QFG03158.1"/>
    <property type="molecule type" value="Genomic_DNA"/>
</dbReference>
<dbReference type="Proteomes" id="UP000326331">
    <property type="component" value="Chromosome"/>
</dbReference>
<dbReference type="InterPro" id="IPR005321">
    <property type="entry name" value="Peptidase_S58_DmpA"/>
</dbReference>
<name>A0ABX6C273_9CHLR</name>
<reference evidence="2 3" key="2">
    <citation type="submission" date="2019-10" db="EMBL/GenBank/DDBJ databases">
        <title>Thermopilla bonchosmolovskayae gen. nov., sp. nov., a moderately thermophilic Chloroflexi bacterium from a Chukotka hot spring (Arctic, Russia), representing a novel classis Thermopillaia, which include previously uncultivated lineage OLB14.</title>
        <authorList>
            <person name="Kochetkova T.V."/>
            <person name="Zayulina K.S."/>
            <person name="Zhigarkov V.S."/>
            <person name="Minaev N.V."/>
            <person name="Novikov A."/>
            <person name="Toshchakov S.V."/>
            <person name="Elcheninov A.G."/>
            <person name="Kublanov I.V."/>
        </authorList>
    </citation>
    <scope>NUCLEOTIDE SEQUENCE [LARGE SCALE GENOMIC DNA]</scope>
    <source>
        <strain evidence="2 3">3753O</strain>
    </source>
</reference>